<reference evidence="4" key="1">
    <citation type="submission" date="2013-02" db="EMBL/GenBank/DDBJ databases">
        <authorList>
            <person name="Shahid S.M."/>
            <person name="Ikegami M."/>
            <person name="Natsuaki K.T."/>
        </authorList>
    </citation>
    <scope>NUCLEOTIDE SEQUENCE</scope>
</reference>
<organism evidence="4">
    <name type="scientific">Ageratum yellow vein virus</name>
    <dbReference type="NCBI Taxonomy" id="44560"/>
    <lineage>
        <taxon>Viruses</taxon>
        <taxon>Monodnaviria</taxon>
        <taxon>Shotokuvirae</taxon>
        <taxon>Cressdnaviricota</taxon>
        <taxon>Repensiviricetes</taxon>
        <taxon>Geplafuvirales</taxon>
        <taxon>Geminiviridae</taxon>
        <taxon>Begomovirus</taxon>
        <taxon>Begomovirus ageravenae</taxon>
    </lineage>
</organism>
<protein>
    <submittedName>
        <fullName evidence="4">C4</fullName>
    </submittedName>
</protein>
<comment type="similarity">
    <text evidence="1">Belongs to the geminiviridae protein AC4/C4 family.</text>
</comment>
<feature type="compositionally biased region" description="Polar residues" evidence="3">
    <location>
        <begin position="7"/>
        <end position="38"/>
    </location>
</feature>
<evidence type="ECO:0000256" key="2">
    <source>
        <dbReference type="ARBA" id="ARBA00022581"/>
    </source>
</evidence>
<feature type="compositionally biased region" description="Basic and acidic residues" evidence="3">
    <location>
        <begin position="73"/>
        <end position="96"/>
    </location>
</feature>
<accession>W5RUS9</accession>
<sequence length="96" mass="10795">MGAPISTCISSSKENTSARIADSSTWYPQPGQHISIQTSREENPAPTASRISTRTETPSNGGSCRSMEDLQEEDNRQPRMRTPRHETAAERQRHRR</sequence>
<reference evidence="4" key="2">
    <citation type="journal article" date="2014" name="Viruses">
        <title>Association of an alphasatellite with tomato yellow leaf curl virus and ageratum yellow vein virus in Japan is suggestive of a recent introduction.</title>
        <authorList>
            <person name="Shahid M.S."/>
            <person name="Ikegami M."/>
            <person name="Waheed A."/>
            <person name="Briddon R.W."/>
            <person name="Natsuaki K.T."/>
        </authorList>
    </citation>
    <scope>NUCLEOTIDE SEQUENCE</scope>
</reference>
<evidence type="ECO:0000256" key="1">
    <source>
        <dbReference type="ARBA" id="ARBA00008996"/>
    </source>
</evidence>
<feature type="region of interest" description="Disordered" evidence="3">
    <location>
        <begin position="1"/>
        <end position="96"/>
    </location>
</feature>
<dbReference type="InterPro" id="IPR002488">
    <property type="entry name" value="Gemini_C4"/>
</dbReference>
<feature type="compositionally biased region" description="Polar residues" evidence="3">
    <location>
        <begin position="49"/>
        <end position="63"/>
    </location>
</feature>
<dbReference type="EMBL" id="KC677733">
    <property type="protein sequence ID" value="AHE80674.1"/>
    <property type="molecule type" value="Genomic_DNA"/>
</dbReference>
<dbReference type="Pfam" id="PF01492">
    <property type="entry name" value="Gemini_C4"/>
    <property type="match status" value="1"/>
</dbReference>
<name>W5RUS9_9GEMI</name>
<evidence type="ECO:0000256" key="3">
    <source>
        <dbReference type="SAM" id="MobiDB-lite"/>
    </source>
</evidence>
<evidence type="ECO:0000313" key="4">
    <source>
        <dbReference type="EMBL" id="AHE80674.1"/>
    </source>
</evidence>
<keyword evidence="2" id="KW-0945">Host-virus interaction</keyword>
<proteinExistence type="inferred from homology"/>
<gene>
    <name evidence="4" type="primary">C4</name>
</gene>